<dbReference type="GO" id="GO:0016740">
    <property type="term" value="F:transferase activity"/>
    <property type="evidence" value="ECO:0007669"/>
    <property type="project" value="UniProtKB-KW"/>
</dbReference>
<name>A0A6I4MFN5_9ACTN</name>
<keyword evidence="3" id="KW-1185">Reference proteome</keyword>
<protein>
    <submittedName>
        <fullName evidence="2">Phosphotransferase</fullName>
    </submittedName>
</protein>
<reference evidence="2" key="1">
    <citation type="submission" date="2019-12" db="EMBL/GenBank/DDBJ databases">
        <title>Actinomadura physcomitrii sp. nov., a novel actinomycete isolated from moss [Physcomitrium sphaericum (Ludw) Fuernr].</title>
        <authorList>
            <person name="Zhuang X."/>
        </authorList>
    </citation>
    <scope>NUCLEOTIDE SEQUENCE [LARGE SCALE GENOMIC DNA]</scope>
    <source>
        <strain evidence="2">LD22</strain>
    </source>
</reference>
<evidence type="ECO:0000313" key="3">
    <source>
        <dbReference type="Proteomes" id="UP000462055"/>
    </source>
</evidence>
<dbReference type="CDD" id="cd05155">
    <property type="entry name" value="APH_ChoK_like_1"/>
    <property type="match status" value="1"/>
</dbReference>
<feature type="domain" description="Aminoglycoside phosphotransferase" evidence="1">
    <location>
        <begin position="35"/>
        <end position="260"/>
    </location>
</feature>
<dbReference type="PANTHER" id="PTHR21310">
    <property type="entry name" value="AMINOGLYCOSIDE PHOSPHOTRANSFERASE-RELATED-RELATED"/>
    <property type="match status" value="1"/>
</dbReference>
<dbReference type="PANTHER" id="PTHR21310:SF42">
    <property type="entry name" value="BIFUNCTIONAL AAC_APH"/>
    <property type="match status" value="1"/>
</dbReference>
<dbReference type="Pfam" id="PF01636">
    <property type="entry name" value="APH"/>
    <property type="match status" value="1"/>
</dbReference>
<dbReference type="InterPro" id="IPR051678">
    <property type="entry name" value="AGP_Transferase"/>
</dbReference>
<dbReference type="AlphaFoldDB" id="A0A6I4MFN5"/>
<accession>A0A6I4MFN5</accession>
<proteinExistence type="predicted"/>
<dbReference type="InterPro" id="IPR011009">
    <property type="entry name" value="Kinase-like_dom_sf"/>
</dbReference>
<dbReference type="InterPro" id="IPR002575">
    <property type="entry name" value="Aminoglycoside_PTrfase"/>
</dbReference>
<comment type="caution">
    <text evidence="2">The sequence shown here is derived from an EMBL/GenBank/DDBJ whole genome shotgun (WGS) entry which is preliminary data.</text>
</comment>
<dbReference type="Gene3D" id="3.30.200.20">
    <property type="entry name" value="Phosphorylase Kinase, domain 1"/>
    <property type="match status" value="1"/>
</dbReference>
<evidence type="ECO:0000313" key="2">
    <source>
        <dbReference type="EMBL" id="MWA02797.1"/>
    </source>
</evidence>
<dbReference type="RefSeq" id="WP_151595342.1">
    <property type="nucleotide sequence ID" value="NZ_WBMS02000016.1"/>
</dbReference>
<dbReference type="SUPFAM" id="SSF56112">
    <property type="entry name" value="Protein kinase-like (PK-like)"/>
    <property type="match status" value="1"/>
</dbReference>
<organism evidence="2 3">
    <name type="scientific">Actinomadura physcomitrii</name>
    <dbReference type="NCBI Taxonomy" id="2650748"/>
    <lineage>
        <taxon>Bacteria</taxon>
        <taxon>Bacillati</taxon>
        <taxon>Actinomycetota</taxon>
        <taxon>Actinomycetes</taxon>
        <taxon>Streptosporangiales</taxon>
        <taxon>Thermomonosporaceae</taxon>
        <taxon>Actinomadura</taxon>
    </lineage>
</organism>
<sequence>MPKMHAGEADTDADLVRRLVRGQFPQWAGLPVERVASGGTVNAVYRLGSALSVRLPLTAGGVRALEHETRWLPELAPGLPVAIPSVAGTGEPAEGFPWPWAVHRWLDGSPPTEGEAGAGLARDLAGFVLALRKTGAPGGPPAYRGGPLATLDAATRAAVDELRRTDEPFDADAILASWDESLRAPAWIGPPCRLHADLMPSNLLVDAAGRLTGVLDFATCGIGDPACDLIPAWNLLPPGARSAFRDALDADAATWLRGRGRALSMAVIQLPYYRSTNPIISANARYTIRSVLEA</sequence>
<dbReference type="EMBL" id="WBMS02000016">
    <property type="protein sequence ID" value="MWA02797.1"/>
    <property type="molecule type" value="Genomic_DNA"/>
</dbReference>
<gene>
    <name evidence="2" type="ORF">F8568_020940</name>
</gene>
<dbReference type="Proteomes" id="UP000462055">
    <property type="component" value="Unassembled WGS sequence"/>
</dbReference>
<dbReference type="Gene3D" id="3.90.1200.10">
    <property type="match status" value="1"/>
</dbReference>
<evidence type="ECO:0000259" key="1">
    <source>
        <dbReference type="Pfam" id="PF01636"/>
    </source>
</evidence>